<reference evidence="3" key="1">
    <citation type="submission" date="2021-01" db="EMBL/GenBank/DDBJ databases">
        <authorList>
            <person name="Corre E."/>
            <person name="Pelletier E."/>
            <person name="Niang G."/>
            <person name="Scheremetjew M."/>
            <person name="Finn R."/>
            <person name="Kale V."/>
            <person name="Holt S."/>
            <person name="Cochrane G."/>
            <person name="Meng A."/>
            <person name="Brown T."/>
            <person name="Cohen L."/>
        </authorList>
    </citation>
    <scope>NUCLEOTIDE SEQUENCE</scope>
    <source>
        <strain evidence="3">CCMP1594</strain>
    </source>
</reference>
<feature type="compositionally biased region" description="Polar residues" evidence="2">
    <location>
        <begin position="249"/>
        <end position="271"/>
    </location>
</feature>
<dbReference type="PANTHER" id="PTHR47771">
    <property type="entry name" value="LD27203P-RELATED"/>
    <property type="match status" value="1"/>
</dbReference>
<dbReference type="AlphaFoldDB" id="A0A7S4G729"/>
<proteinExistence type="predicted"/>
<feature type="compositionally biased region" description="Low complexity" evidence="2">
    <location>
        <begin position="144"/>
        <end position="154"/>
    </location>
</feature>
<keyword evidence="1" id="KW-0175">Coiled coil</keyword>
<feature type="region of interest" description="Disordered" evidence="2">
    <location>
        <begin position="105"/>
        <end position="186"/>
    </location>
</feature>
<feature type="coiled-coil region" evidence="1">
    <location>
        <begin position="305"/>
        <end position="346"/>
    </location>
</feature>
<gene>
    <name evidence="3" type="ORF">EGYM00163_LOCUS38681</name>
</gene>
<feature type="compositionally biased region" description="Basic and acidic residues" evidence="2">
    <location>
        <begin position="155"/>
        <end position="164"/>
    </location>
</feature>
<evidence type="ECO:0000256" key="2">
    <source>
        <dbReference type="SAM" id="MobiDB-lite"/>
    </source>
</evidence>
<feature type="region of interest" description="Disordered" evidence="2">
    <location>
        <begin position="247"/>
        <end position="287"/>
    </location>
</feature>
<sequence length="695" mass="77802">MSGHAVPMPQACGSFLSGPTCALCQHLSPTASCGRSQLRTIYEASYIRTPQAPPVRRYSLDWARSTFSITTTTTYYEPTPGPAKVHPVQLPVAAWTTVHMPAAAGHSATGLSMPSPTTPSKPNYPVRSRPSPGPAPRRLRNAQPRRSLSLPTPRLRSETPREPEPYPVPNHEPSHAQPPLPWPQPLIEEPTQAVEGLWPVKTVEGVGAGLTLLSTESEGAELPCTRDNSPRGPTLLDRGVQKVSLPESLEQQGSLRKSSLPESLEHQSSCYRSLDSLPDANPDPKAPVWTVYQPRLTDEGEELELRAAQEQVRTCNRELWELRAERLNALDAQRELQQKLELTEQRLRDTGEWRSILTRELQSVQRRLLQELGTLKRVPHPVLAPPAHKLLQAPEEARYVQKEIVEVPVERVVQKVVEVEGKVVPIERVAERVVERPVQRLVEVEVQKVVQVDRVLEVPVMQEKVVQVDRVVEVPVIQEKVVPHVVEVEVPVEKLVEVPVEVVVEKVVPVEVEKCVETRVEVPVEKVVEKLVEVPVEKVVEKMVDRVVEVPFVVHVEKVVEKIVEVPVERLVEKVVEKVVEKIVEVPVERTVEVPVDRVVELLVEVPVEKVVEKVVEVAVPLNPEPTQMLKRRVSALLEEVQGGVLLDARGDRTPPVARRSSASTTDIKKRVEEMINKLKEEKVRHADLPVKWSP</sequence>
<feature type="compositionally biased region" description="Polar residues" evidence="2">
    <location>
        <begin position="109"/>
        <end position="121"/>
    </location>
</feature>
<evidence type="ECO:0000256" key="1">
    <source>
        <dbReference type="SAM" id="Coils"/>
    </source>
</evidence>
<organism evidence="3">
    <name type="scientific">Eutreptiella gymnastica</name>
    <dbReference type="NCBI Taxonomy" id="73025"/>
    <lineage>
        <taxon>Eukaryota</taxon>
        <taxon>Discoba</taxon>
        <taxon>Euglenozoa</taxon>
        <taxon>Euglenida</taxon>
        <taxon>Spirocuta</taxon>
        <taxon>Euglenophyceae</taxon>
        <taxon>Eutreptiales</taxon>
        <taxon>Eutreptiaceae</taxon>
        <taxon>Eutreptiella</taxon>
    </lineage>
</organism>
<feature type="region of interest" description="Disordered" evidence="2">
    <location>
        <begin position="218"/>
        <end position="237"/>
    </location>
</feature>
<dbReference type="PANTHER" id="PTHR47771:SF14">
    <property type="entry name" value="RH73259P"/>
    <property type="match status" value="1"/>
</dbReference>
<accession>A0A7S4G729</accession>
<evidence type="ECO:0000313" key="3">
    <source>
        <dbReference type="EMBL" id="CAE0827420.1"/>
    </source>
</evidence>
<protein>
    <submittedName>
        <fullName evidence="3">Uncharacterized protein</fullName>
    </submittedName>
</protein>
<feature type="compositionally biased region" description="Pro residues" evidence="2">
    <location>
        <begin position="165"/>
        <end position="184"/>
    </location>
</feature>
<name>A0A7S4G729_9EUGL</name>
<dbReference type="EMBL" id="HBJA01112080">
    <property type="protein sequence ID" value="CAE0827420.1"/>
    <property type="molecule type" value="Transcribed_RNA"/>
</dbReference>